<feature type="site" description="Participates in a stacking interaction with the thymidine ring of dTDP-4-oxo-6-deoxyglucose" evidence="5">
    <location>
        <position position="138"/>
    </location>
</feature>
<dbReference type="KEGG" id="paco:AACT_0965"/>
<evidence type="ECO:0000313" key="7">
    <source>
        <dbReference type="EMBL" id="QKE28157.1"/>
    </source>
</evidence>
<comment type="similarity">
    <text evidence="6">Belongs to the dTDP-4-dehydrorhamnose 3,5-epimerase family.</text>
</comment>
<dbReference type="EMBL" id="CP042652">
    <property type="protein sequence ID" value="QKE28157.1"/>
    <property type="molecule type" value="Genomic_DNA"/>
</dbReference>
<dbReference type="PANTHER" id="PTHR21047">
    <property type="entry name" value="DTDP-6-DEOXY-D-GLUCOSE-3,5 EPIMERASE"/>
    <property type="match status" value="1"/>
</dbReference>
<comment type="function">
    <text evidence="2 6">Catalyzes the epimerization of the C3' and C5'positions of dTDP-6-deoxy-D-xylo-4-hexulose, forming dTDP-6-deoxy-L-lyxo-4-hexulose.</text>
</comment>
<keyword evidence="8" id="KW-1185">Reference proteome</keyword>
<dbReference type="GO" id="GO:0019305">
    <property type="term" value="P:dTDP-rhamnose biosynthetic process"/>
    <property type="evidence" value="ECO:0007669"/>
    <property type="project" value="UniProtKB-UniRule"/>
</dbReference>
<evidence type="ECO:0000256" key="5">
    <source>
        <dbReference type="PIRSR" id="PIRSR600888-3"/>
    </source>
</evidence>
<name>A0A6M8EUI8_9BACT</name>
<dbReference type="CDD" id="cd00438">
    <property type="entry name" value="cupin_RmlC"/>
    <property type="match status" value="1"/>
</dbReference>
<dbReference type="Gene3D" id="2.60.120.10">
    <property type="entry name" value="Jelly Rolls"/>
    <property type="match status" value="1"/>
</dbReference>
<evidence type="ECO:0000256" key="3">
    <source>
        <dbReference type="ARBA" id="ARBA00012098"/>
    </source>
</evidence>
<dbReference type="EC" id="5.1.3.13" evidence="3 6"/>
<dbReference type="Proteomes" id="UP000503483">
    <property type="component" value="Chromosome"/>
</dbReference>
<reference evidence="7 8" key="1">
    <citation type="submission" date="2019-08" db="EMBL/GenBank/DDBJ databases">
        <title>Complete genome sequence of Arcobacter acticola.</title>
        <authorList>
            <person name="Miller W."/>
        </authorList>
    </citation>
    <scope>NUCLEOTIDE SEQUENCE [LARGE SCALE GENOMIC DNA]</scope>
    <source>
        <strain evidence="7 8">KCTC 52212</strain>
    </source>
</reference>
<dbReference type="Pfam" id="PF00908">
    <property type="entry name" value="dTDP_sugar_isom"/>
    <property type="match status" value="1"/>
</dbReference>
<comment type="subunit">
    <text evidence="6">Homodimer.</text>
</comment>
<dbReference type="InterPro" id="IPR000888">
    <property type="entry name" value="RmlC-like"/>
</dbReference>
<keyword evidence="6" id="KW-0413">Isomerase</keyword>
<gene>
    <name evidence="7" type="ORF">AACT_0965</name>
</gene>
<dbReference type="InterPro" id="IPR014710">
    <property type="entry name" value="RmlC-like_jellyroll"/>
</dbReference>
<organism evidence="7 8">
    <name type="scientific">Arcobacter acticola</name>
    <dbReference type="NCBI Taxonomy" id="1849015"/>
    <lineage>
        <taxon>Bacteria</taxon>
        <taxon>Pseudomonadati</taxon>
        <taxon>Campylobacterota</taxon>
        <taxon>Epsilonproteobacteria</taxon>
        <taxon>Campylobacterales</taxon>
        <taxon>Arcobacteraceae</taxon>
        <taxon>Arcobacter</taxon>
    </lineage>
</organism>
<evidence type="ECO:0000313" key="8">
    <source>
        <dbReference type="Proteomes" id="UP000503483"/>
    </source>
</evidence>
<evidence type="ECO:0000256" key="1">
    <source>
        <dbReference type="ARBA" id="ARBA00001298"/>
    </source>
</evidence>
<dbReference type="GO" id="GO:0008830">
    <property type="term" value="F:dTDP-4-dehydrorhamnose 3,5-epimerase activity"/>
    <property type="evidence" value="ECO:0007669"/>
    <property type="project" value="UniProtKB-UniRule"/>
</dbReference>
<dbReference type="SUPFAM" id="SSF51182">
    <property type="entry name" value="RmlC-like cupins"/>
    <property type="match status" value="1"/>
</dbReference>
<dbReference type="InterPro" id="IPR011051">
    <property type="entry name" value="RmlC_Cupin_sf"/>
</dbReference>
<dbReference type="UniPathway" id="UPA00124"/>
<sequence length="190" mass="21848">MKYSRLEIPELILCEPKINEDNRGFVYESFKKESFNDFLGFDIDFCQDNLSYSKYGVIRGLHTNTLNHAQSKLISVLKGKILDVAVDFRTGSPTYGKSIAIELSCENHKQFFIPRGFLHGFSILSEDAVVLIKIDRYFAEGESIGVKYDDENLDIDWKIPKDLEILSDGDKKLLNFNSFSSPFNYNTKLY</sequence>
<evidence type="ECO:0000256" key="2">
    <source>
        <dbReference type="ARBA" id="ARBA00001997"/>
    </source>
</evidence>
<dbReference type="GO" id="GO:0000271">
    <property type="term" value="P:polysaccharide biosynthetic process"/>
    <property type="evidence" value="ECO:0007669"/>
    <property type="project" value="TreeGrafter"/>
</dbReference>
<dbReference type="AlphaFoldDB" id="A0A6M8EUI8"/>
<proteinExistence type="inferred from homology"/>
<comment type="catalytic activity">
    <reaction evidence="1 6">
        <text>dTDP-4-dehydro-6-deoxy-alpha-D-glucose = dTDP-4-dehydro-beta-L-rhamnose</text>
        <dbReference type="Rhea" id="RHEA:16969"/>
        <dbReference type="ChEBI" id="CHEBI:57649"/>
        <dbReference type="ChEBI" id="CHEBI:62830"/>
        <dbReference type="EC" id="5.1.3.13"/>
    </reaction>
</comment>
<accession>A0A6M8EUI8</accession>
<evidence type="ECO:0000256" key="6">
    <source>
        <dbReference type="RuleBase" id="RU364069"/>
    </source>
</evidence>
<protein>
    <recommendedName>
        <fullName evidence="4 6">dTDP-4-dehydrorhamnose 3,5-epimerase</fullName>
        <ecNumber evidence="3 6">5.1.3.13</ecNumber>
    </recommendedName>
    <alternativeName>
        <fullName evidence="6">Thymidine diphospho-4-keto-rhamnose 3,5-epimerase</fullName>
    </alternativeName>
</protein>
<dbReference type="PANTHER" id="PTHR21047:SF2">
    <property type="entry name" value="THYMIDINE DIPHOSPHO-4-KETO-RHAMNOSE 3,5-EPIMERASE"/>
    <property type="match status" value="1"/>
</dbReference>
<evidence type="ECO:0000256" key="4">
    <source>
        <dbReference type="ARBA" id="ARBA00019595"/>
    </source>
</evidence>
<dbReference type="GO" id="GO:0005829">
    <property type="term" value="C:cytosol"/>
    <property type="evidence" value="ECO:0007669"/>
    <property type="project" value="TreeGrafter"/>
</dbReference>
<dbReference type="NCBIfam" id="TIGR01221">
    <property type="entry name" value="rmlC"/>
    <property type="match status" value="1"/>
</dbReference>
<dbReference type="RefSeq" id="WP_172125488.1">
    <property type="nucleotide sequence ID" value="NZ_CP042652.1"/>
</dbReference>
<comment type="pathway">
    <text evidence="6">Carbohydrate biosynthesis; dTDP-L-rhamnose biosynthesis.</text>
</comment>